<comment type="caution">
    <text evidence="1">The sequence shown here is derived from an EMBL/GenBank/DDBJ whole genome shotgun (WGS) entry which is preliminary data.</text>
</comment>
<proteinExistence type="predicted"/>
<organism evidence="1 2">
    <name type="scientific">Caballeronia sordidicola</name>
    <name type="common">Burkholderia sordidicola</name>
    <dbReference type="NCBI Taxonomy" id="196367"/>
    <lineage>
        <taxon>Bacteria</taxon>
        <taxon>Pseudomonadati</taxon>
        <taxon>Pseudomonadota</taxon>
        <taxon>Betaproteobacteria</taxon>
        <taxon>Burkholderiales</taxon>
        <taxon>Burkholderiaceae</taxon>
        <taxon>Caballeronia</taxon>
    </lineage>
</organism>
<protein>
    <submittedName>
        <fullName evidence="1">Uncharacterized protein</fullName>
    </submittedName>
</protein>
<accession>A0A242MMW0</accession>
<evidence type="ECO:0000313" key="1">
    <source>
        <dbReference type="EMBL" id="OTP72541.1"/>
    </source>
</evidence>
<dbReference type="AlphaFoldDB" id="A0A242MMW0"/>
<evidence type="ECO:0000313" key="2">
    <source>
        <dbReference type="Proteomes" id="UP000195221"/>
    </source>
</evidence>
<dbReference type="EMBL" id="NBTZ01000089">
    <property type="protein sequence ID" value="OTP72541.1"/>
    <property type="molecule type" value="Genomic_DNA"/>
</dbReference>
<name>A0A242MMW0_CABSO</name>
<gene>
    <name evidence="1" type="ORF">PAMC26577_21015</name>
</gene>
<dbReference type="Proteomes" id="UP000195221">
    <property type="component" value="Unassembled WGS sequence"/>
</dbReference>
<reference evidence="1 2" key="1">
    <citation type="submission" date="2017-03" db="EMBL/GenBank/DDBJ databases">
        <title>Genome analysis of strain PAMC 26577.</title>
        <authorList>
            <person name="Oh H.-M."/>
            <person name="Yang J.-A."/>
        </authorList>
    </citation>
    <scope>NUCLEOTIDE SEQUENCE [LARGE SCALE GENOMIC DNA]</scope>
    <source>
        <strain evidence="1 2">PAMC 26577</strain>
    </source>
</reference>
<sequence>MKTDEIESTVAVSIHRKAADDTCRANVAKTPRLYRQAARMNRGTSMLALKTYLRLA</sequence>